<feature type="region of interest" description="Disordered" evidence="1">
    <location>
        <begin position="579"/>
        <end position="634"/>
    </location>
</feature>
<accession>A0A2N5U305</accession>
<feature type="region of interest" description="Disordered" evidence="1">
    <location>
        <begin position="844"/>
        <end position="930"/>
    </location>
</feature>
<feature type="region of interest" description="Disordered" evidence="1">
    <location>
        <begin position="106"/>
        <end position="234"/>
    </location>
</feature>
<feature type="region of interest" description="Disordered" evidence="1">
    <location>
        <begin position="55"/>
        <end position="76"/>
    </location>
</feature>
<keyword evidence="2" id="KW-0732">Signal</keyword>
<dbReference type="STRING" id="200324.A0A2N5U305"/>
<dbReference type="OrthoDB" id="2498898at2759"/>
<feature type="compositionally biased region" description="Polar residues" evidence="1">
    <location>
        <begin position="157"/>
        <end position="173"/>
    </location>
</feature>
<feature type="compositionally biased region" description="Basic and acidic residues" evidence="1">
    <location>
        <begin position="886"/>
        <end position="899"/>
    </location>
</feature>
<feature type="compositionally biased region" description="Basic and acidic residues" evidence="1">
    <location>
        <begin position="123"/>
        <end position="133"/>
    </location>
</feature>
<evidence type="ECO:0000313" key="3">
    <source>
        <dbReference type="EMBL" id="PLW32102.1"/>
    </source>
</evidence>
<evidence type="ECO:0000256" key="1">
    <source>
        <dbReference type="SAM" id="MobiDB-lite"/>
    </source>
</evidence>
<feature type="region of interest" description="Disordered" evidence="1">
    <location>
        <begin position="362"/>
        <end position="465"/>
    </location>
</feature>
<dbReference type="EMBL" id="PGCJ01000331">
    <property type="protein sequence ID" value="PLW32102.1"/>
    <property type="molecule type" value="Genomic_DNA"/>
</dbReference>
<proteinExistence type="predicted"/>
<protein>
    <submittedName>
        <fullName evidence="3">Uncharacterized protein</fullName>
    </submittedName>
</protein>
<feature type="signal peptide" evidence="2">
    <location>
        <begin position="1"/>
        <end position="26"/>
    </location>
</feature>
<feature type="compositionally biased region" description="Polar residues" evidence="1">
    <location>
        <begin position="582"/>
        <end position="594"/>
    </location>
</feature>
<feature type="compositionally biased region" description="Polar residues" evidence="1">
    <location>
        <begin position="1287"/>
        <end position="1301"/>
    </location>
</feature>
<feature type="compositionally biased region" description="Polar residues" evidence="1">
    <location>
        <begin position="861"/>
        <end position="885"/>
    </location>
</feature>
<name>A0A2N5U305_9BASI</name>
<feature type="chain" id="PRO_5014859633" evidence="2">
    <location>
        <begin position="27"/>
        <end position="1367"/>
    </location>
</feature>
<comment type="caution">
    <text evidence="3">The sequence shown here is derived from an EMBL/GenBank/DDBJ whole genome shotgun (WGS) entry which is preliminary data.</text>
</comment>
<gene>
    <name evidence="3" type="ORF">PCANC_22797</name>
</gene>
<feature type="compositionally biased region" description="Basic and acidic residues" evidence="1">
    <location>
        <begin position="607"/>
        <end position="634"/>
    </location>
</feature>
<sequence length="1367" mass="153139">MPGVMPGFRQALWIVLLFFNELPRDSVRLGVLAAPAPTPHLDLTDGLSEIAHLKPPGYENLSPAHNLAPQEHRDGYPDAAVTTEKDLIDDGDISPKSEKSVERLHAGGHTSFGSSDPPPDQNIESRPDADPERVSVTPAAQQGGPTADTGVADFSEKANNQMEDSSVVISTPAESPESKDAGARQANPNPSAHGQESGHLPMTDEVPRAAGPAGQDTPYVGPRTSHNPGNPNGYLTYDQYHPSVPNQGHSWVPAQDYYPEHHQPVPAQTFPPPQPYFFHYWEATAYQLRTGYAWPVPGEVALFPHHTPSVTHQSYARSELNHPTHPVNYEELNGNTWPGSSIYSGKSSISTPLLDSQVNRLRNPTRSQARIHEFPPRSRNKNNKSSYQWQSKNKDGSADDLRSSEGVESSSSNTLPSESNSISSESEHSQASGLPTHSENLPKPFPPNTQHDSKIADPIPTEENEDLTARAPNVADMEKPENKNGASEAQLPAALEVPNRAIDSFETRSPALEVQNQAIDSSKARSPALEVQNGAIDSSEALSPVLEVQNRAIDAPKTTKTNLAGSLITSSQLKGELEQALPTHSPSTSFSKNGGPSRDITTLGKPGDLKEIARGDQVPTEEKSTPDLKPEDQKLSYHKLPEDKFRDIKPLVATKLEFLNNQQNDALGKRPNSKKFLNAGSSSRGNQFSLLEQLDDEAAYENQPRSAERVIEAEHHQLEEEASHLGTKPEITSRHETVDSNIDDVPSKMSTEPYLKPAVNFAWKAWEKVQGLDPTVLTSRLPSFPRQVVSEKVLPYSPSFPLGNSLSNFVKKPKSKVGGTFEKTIEHNELPVPLEPKEELAQRIEKKKPIKPQKGKDLSKTSRANPVSSPKTLNLDSPTQTLQKVDSPHSSEGLNERQKLKSGVSTENIAVSEDRGSRKGQTSLLPEPTKEMYESQYYQDYINEKPAAKKKDTDLLAIIGHFMEADTVGSYTPIRLKQENPYYEILGEYITRISKGNDIGKKHRWLIDRIGDIEGRRRWVALTRQYNRPIILIGLQRHKSLPGYPALPRLEKILKLGESWPTFYDAKPEDYEWLKKGKVIERYSKVLISILGKPELEYRKESIRIMSGRKYPIDWLSKEDAITLYQQGLYPYHLILVGDCFQFGKDRLSLFETRVLPSYQTTYYYLDLLWNNCWKDSWGFSAEKTWLISDKKRAEEYTKRFELLKYHWKHATVSNEALSEMIPGMEEELRKNPELIWWNFLDLIEWREYKMKFDTMARIGIELKIPKARNRELDLKIGNKIRHELKQVTQQDKADQSTGSVEMSKARESSSRSGDQQTNLSLSQLSNLNLCISEASKESINKSVLRTTNSLSLRISFSLEKKQPLLL</sequence>
<evidence type="ECO:0000313" key="4">
    <source>
        <dbReference type="Proteomes" id="UP000235388"/>
    </source>
</evidence>
<evidence type="ECO:0000256" key="2">
    <source>
        <dbReference type="SAM" id="SignalP"/>
    </source>
</evidence>
<reference evidence="3 4" key="1">
    <citation type="submission" date="2017-11" db="EMBL/GenBank/DDBJ databases">
        <title>De novo assembly and phasing of dikaryotic genomes from two isolates of Puccinia coronata f. sp. avenae, the causal agent of oat crown rust.</title>
        <authorList>
            <person name="Miller M.E."/>
            <person name="Zhang Y."/>
            <person name="Omidvar V."/>
            <person name="Sperschneider J."/>
            <person name="Schwessinger B."/>
            <person name="Raley C."/>
            <person name="Palmer J.M."/>
            <person name="Garnica D."/>
            <person name="Upadhyaya N."/>
            <person name="Rathjen J."/>
            <person name="Taylor J.M."/>
            <person name="Park R.F."/>
            <person name="Dodds P.N."/>
            <person name="Hirsch C.D."/>
            <person name="Kianian S.F."/>
            <person name="Figueroa M."/>
        </authorList>
    </citation>
    <scope>NUCLEOTIDE SEQUENCE [LARGE SCALE GENOMIC DNA]</scope>
    <source>
        <strain evidence="3">12NC29</strain>
    </source>
</reference>
<feature type="region of interest" description="Disordered" evidence="1">
    <location>
        <begin position="1286"/>
        <end position="1319"/>
    </location>
</feature>
<dbReference type="Proteomes" id="UP000235388">
    <property type="component" value="Unassembled WGS sequence"/>
</dbReference>
<organism evidence="3 4">
    <name type="scientific">Puccinia coronata f. sp. avenae</name>
    <dbReference type="NCBI Taxonomy" id="200324"/>
    <lineage>
        <taxon>Eukaryota</taxon>
        <taxon>Fungi</taxon>
        <taxon>Dikarya</taxon>
        <taxon>Basidiomycota</taxon>
        <taxon>Pucciniomycotina</taxon>
        <taxon>Pucciniomycetes</taxon>
        <taxon>Pucciniales</taxon>
        <taxon>Pucciniaceae</taxon>
        <taxon>Puccinia</taxon>
    </lineage>
</organism>
<keyword evidence="4" id="KW-1185">Reference proteome</keyword>
<feature type="compositionally biased region" description="Low complexity" evidence="1">
    <location>
        <begin position="406"/>
        <end position="432"/>
    </location>
</feature>
<feature type="compositionally biased region" description="Basic and acidic residues" evidence="1">
    <location>
        <begin position="392"/>
        <end position="405"/>
    </location>
</feature>